<feature type="region of interest" description="Disordered" evidence="1">
    <location>
        <begin position="383"/>
        <end position="429"/>
    </location>
</feature>
<feature type="region of interest" description="Disordered" evidence="1">
    <location>
        <begin position="442"/>
        <end position="508"/>
    </location>
</feature>
<protein>
    <submittedName>
        <fullName evidence="2">Uncharacterized protein</fullName>
    </submittedName>
</protein>
<organism evidence="2 3">
    <name type="scientific">Ephemerocybe angulata</name>
    <dbReference type="NCBI Taxonomy" id="980116"/>
    <lineage>
        <taxon>Eukaryota</taxon>
        <taxon>Fungi</taxon>
        <taxon>Dikarya</taxon>
        <taxon>Basidiomycota</taxon>
        <taxon>Agaricomycotina</taxon>
        <taxon>Agaricomycetes</taxon>
        <taxon>Agaricomycetidae</taxon>
        <taxon>Agaricales</taxon>
        <taxon>Agaricineae</taxon>
        <taxon>Psathyrellaceae</taxon>
        <taxon>Ephemerocybe</taxon>
    </lineage>
</organism>
<evidence type="ECO:0000313" key="2">
    <source>
        <dbReference type="EMBL" id="KAF6743983.1"/>
    </source>
</evidence>
<gene>
    <name evidence="2" type="ORF">DFP72DRAFT_858135</name>
</gene>
<sequence>MEKVQLIGQNSNPGKKSVNKDPRHLDKQSYQLDKWTHQWTKSSPVEKIQPWTEPKPIWPNHHQCTPHNIGWSPDFTTKSLQGTSAVLQQRNTQISSKLEASDHVIPELFEHDHIPFSTICTGETFSKQLETLKSLGLAKRCTIEASLPTENIFPQLVTIFKSFFAPDGGPFHMVQFDTIPTVTINSKGDNVELLRMFENKEFYICKPGYTTSDEPSLNVDKSVLLASFAMTSFKRKFSRALTQHPADSKVGIFTICLANGAQLIAPIPDRPDKTDADLHGCYPRDVHRRLLEDRAAMLPSGPQYDSLCKSFQSEAKRKRWKCLKKQNCIVKKDSNVLIYWVLDPLVDSDANWVTSQESESQAARAPTPPLRQTSRCRLVPSSEELAMGSTPAPDPEPLFLPGPNTDDEDDYLLNGAFSHPHPDDDTLDGRSLILNEGMLADRPHNPHIIEDNRLTTSASTSDDTSASGSSEDGSNDGLVPATGFEAQPSPSPKPSEYNYDEQPRPSTPVPPCYVPLPCPELLASAYQSQTQRTYDTWTDVCFKVGRETGNRGKELAPHWLNIEGENVDEAANFLIQGLMSVEGNPEREVDQAWERRQTLPLPATDHHPRLCDLFSYQTIFWTAGRIGEDNTGDGVMRSIVARALELTTNLDPSKDFEVDSHSCFQALGSYEEYVTLQLDDAWTDSSRTNCLYIQKIPKDPNCPVPVQDDPELKRFIDAAYSRALPTARLQNPTLRDRLIRDVKFYYLIGHPERDFMPSQEWRAFRSGLNLPLTESINSLPEMIKDSAEHLISTVYNRFLSSPYQLLDILKWKRANAVDSSVASNIRAAVKRFQDGWAPYGKRA</sequence>
<feature type="compositionally biased region" description="Basic and acidic residues" evidence="1">
    <location>
        <begin position="442"/>
        <end position="453"/>
    </location>
</feature>
<evidence type="ECO:0000256" key="1">
    <source>
        <dbReference type="SAM" id="MobiDB-lite"/>
    </source>
</evidence>
<proteinExistence type="predicted"/>
<feature type="compositionally biased region" description="Low complexity" evidence="1">
    <location>
        <begin position="455"/>
        <end position="477"/>
    </location>
</feature>
<dbReference type="Proteomes" id="UP000521943">
    <property type="component" value="Unassembled WGS sequence"/>
</dbReference>
<name>A0A8H6HBL9_9AGAR</name>
<evidence type="ECO:0000313" key="3">
    <source>
        <dbReference type="Proteomes" id="UP000521943"/>
    </source>
</evidence>
<dbReference type="EMBL" id="JACGCI010000131">
    <property type="protein sequence ID" value="KAF6743983.1"/>
    <property type="molecule type" value="Genomic_DNA"/>
</dbReference>
<comment type="caution">
    <text evidence="2">The sequence shown here is derived from an EMBL/GenBank/DDBJ whole genome shotgun (WGS) entry which is preliminary data.</text>
</comment>
<dbReference type="AlphaFoldDB" id="A0A8H6HBL9"/>
<keyword evidence="3" id="KW-1185">Reference proteome</keyword>
<reference evidence="2 3" key="1">
    <citation type="submission" date="2020-07" db="EMBL/GenBank/DDBJ databases">
        <title>Comparative genomics of pyrophilous fungi reveals a link between fire events and developmental genes.</title>
        <authorList>
            <consortium name="DOE Joint Genome Institute"/>
            <person name="Steindorff A.S."/>
            <person name="Carver A."/>
            <person name="Calhoun S."/>
            <person name="Stillman K."/>
            <person name="Liu H."/>
            <person name="Lipzen A."/>
            <person name="Pangilinan J."/>
            <person name="Labutti K."/>
            <person name="Bruns T.D."/>
            <person name="Grigoriev I.V."/>
        </authorList>
    </citation>
    <scope>NUCLEOTIDE SEQUENCE [LARGE SCALE GENOMIC DNA]</scope>
    <source>
        <strain evidence="2 3">CBS 144469</strain>
    </source>
</reference>
<feature type="region of interest" description="Disordered" evidence="1">
    <location>
        <begin position="1"/>
        <end position="26"/>
    </location>
</feature>
<accession>A0A8H6HBL9</accession>